<evidence type="ECO:0000256" key="3">
    <source>
        <dbReference type="ARBA" id="ARBA00022801"/>
    </source>
</evidence>
<dbReference type="HAMAP" id="MF_00528">
    <property type="entry name" value="Maf"/>
    <property type="match status" value="1"/>
</dbReference>
<gene>
    <name evidence="6" type="primary">maf</name>
    <name evidence="6" type="ORF">DIT97_32715</name>
</gene>
<evidence type="ECO:0000256" key="2">
    <source>
        <dbReference type="ARBA" id="ARBA00022490"/>
    </source>
</evidence>
<feature type="active site" description="Proton acceptor" evidence="5">
    <location>
        <position position="70"/>
    </location>
</feature>
<dbReference type="Pfam" id="PF02545">
    <property type="entry name" value="Maf"/>
    <property type="match status" value="1"/>
</dbReference>
<dbReference type="InterPro" id="IPR003697">
    <property type="entry name" value="Maf-like"/>
</dbReference>
<evidence type="ECO:0000256" key="4">
    <source>
        <dbReference type="ARBA" id="ARBA00023080"/>
    </source>
</evidence>
<comment type="caution">
    <text evidence="6">The sequence shown here is derived from an EMBL/GenBank/DDBJ whole genome shotgun (WGS) entry which is preliminary data.</text>
</comment>
<protein>
    <recommendedName>
        <fullName evidence="5">7-methyl-GTP pyrophosphatase</fullName>
        <shortName evidence="5">m(7)GTP pyrophosphatase</shortName>
        <ecNumber evidence="5">3.6.1.-</ecNumber>
    </recommendedName>
</protein>
<comment type="similarity">
    <text evidence="5">Belongs to the Maf family. YceF subfamily.</text>
</comment>
<dbReference type="PANTHER" id="PTHR43213">
    <property type="entry name" value="BIFUNCTIONAL DTTP/UTP PYROPHOSPHATASE/METHYLTRANSFERASE PROTEIN-RELATED"/>
    <property type="match status" value="1"/>
</dbReference>
<accession>A0A3D3RIQ1</accession>
<comment type="function">
    <text evidence="5">Nucleoside triphosphate pyrophosphatase that hydrolyzes 7-methyl-GTP (m(7)GTP). May have a dual role in cell division arrest and in preventing the incorporation of modified nucleotides into cellular nucleic acids.</text>
</comment>
<comment type="catalytic activity">
    <reaction evidence="5">
        <text>N(7)-methyl-GTP + H2O = N(7)-methyl-GMP + diphosphate + H(+)</text>
        <dbReference type="Rhea" id="RHEA:58744"/>
        <dbReference type="ChEBI" id="CHEBI:15377"/>
        <dbReference type="ChEBI" id="CHEBI:15378"/>
        <dbReference type="ChEBI" id="CHEBI:33019"/>
        <dbReference type="ChEBI" id="CHEBI:58285"/>
        <dbReference type="ChEBI" id="CHEBI:87133"/>
    </reaction>
</comment>
<comment type="cofactor">
    <cofactor evidence="5">
        <name>a divalent metal cation</name>
        <dbReference type="ChEBI" id="CHEBI:60240"/>
    </cofactor>
</comment>
<evidence type="ECO:0000256" key="5">
    <source>
        <dbReference type="HAMAP-Rule" id="MF_00528"/>
    </source>
</evidence>
<comment type="caution">
    <text evidence="5">Lacks conserved residue(s) required for the propagation of feature annotation.</text>
</comment>
<dbReference type="AlphaFoldDB" id="A0A3D3RIQ1"/>
<dbReference type="NCBIfam" id="TIGR00172">
    <property type="entry name" value="maf"/>
    <property type="match status" value="1"/>
</dbReference>
<feature type="site" description="Important for substrate specificity" evidence="5">
    <location>
        <position position="11"/>
    </location>
</feature>
<name>A0A3D3RIQ1_9PLAN</name>
<dbReference type="GO" id="GO:0047429">
    <property type="term" value="F:nucleoside triphosphate diphosphatase activity"/>
    <property type="evidence" value="ECO:0007669"/>
    <property type="project" value="InterPro"/>
</dbReference>
<dbReference type="RefSeq" id="WP_154933388.1">
    <property type="nucleotide sequence ID" value="NZ_CP036341.1"/>
</dbReference>
<evidence type="ECO:0000313" key="6">
    <source>
        <dbReference type="EMBL" id="HCO27530.1"/>
    </source>
</evidence>
<keyword evidence="2 5" id="KW-0963">Cytoplasm</keyword>
<dbReference type="EC" id="3.6.1.-" evidence="5"/>
<comment type="subcellular location">
    <subcellularLocation>
        <location evidence="1 5">Cytoplasm</location>
    </subcellularLocation>
</comment>
<dbReference type="InterPro" id="IPR029001">
    <property type="entry name" value="ITPase-like_fam"/>
</dbReference>
<proteinExistence type="inferred from homology"/>
<keyword evidence="4 5" id="KW-0546">Nucleotide metabolism</keyword>
<keyword evidence="3 5" id="KW-0378">Hydrolase</keyword>
<evidence type="ECO:0000313" key="7">
    <source>
        <dbReference type="Proteomes" id="UP000263642"/>
    </source>
</evidence>
<dbReference type="PIRSF" id="PIRSF006305">
    <property type="entry name" value="Maf"/>
    <property type="match status" value="1"/>
</dbReference>
<dbReference type="PANTHER" id="PTHR43213:SF10">
    <property type="entry name" value="7-METHYL-GTP PYROPHOSPHATASE"/>
    <property type="match status" value="1"/>
</dbReference>
<dbReference type="Proteomes" id="UP000263642">
    <property type="component" value="Unassembled WGS sequence"/>
</dbReference>
<dbReference type="GO" id="GO:0005737">
    <property type="term" value="C:cytoplasm"/>
    <property type="evidence" value="ECO:0007669"/>
    <property type="project" value="UniProtKB-SubCell"/>
</dbReference>
<dbReference type="CDD" id="cd00555">
    <property type="entry name" value="Maf"/>
    <property type="match status" value="1"/>
</dbReference>
<feature type="site" description="Important for substrate specificity" evidence="5">
    <location>
        <position position="153"/>
    </location>
</feature>
<evidence type="ECO:0000256" key="1">
    <source>
        <dbReference type="ARBA" id="ARBA00004496"/>
    </source>
</evidence>
<sequence length="191" mass="20914">MKLILASTSPYRAQQLKRIGLDFETCDPNVDEDLFKQAGFTPDTLAEVLALEKAKTVAQQHPQAVVIGGDQLVSFENRILGKPGSEELAIEQLLSMQGRTHLLITAIAVIGPDFLETHINQTTLKMRDLSRTAVERYVRFDQPLNCAGAYKLESQGITLFEEIQSTDHSAITGIPLIALTSLLITAGITIP</sequence>
<dbReference type="GO" id="GO:0009117">
    <property type="term" value="P:nucleotide metabolic process"/>
    <property type="evidence" value="ECO:0007669"/>
    <property type="project" value="UniProtKB-KW"/>
</dbReference>
<feature type="site" description="Important for substrate specificity" evidence="5">
    <location>
        <position position="71"/>
    </location>
</feature>
<dbReference type="Gene3D" id="3.90.950.10">
    <property type="match status" value="1"/>
</dbReference>
<organism evidence="6 7">
    <name type="scientific">Gimesia maris</name>
    <dbReference type="NCBI Taxonomy" id="122"/>
    <lineage>
        <taxon>Bacteria</taxon>
        <taxon>Pseudomonadati</taxon>
        <taxon>Planctomycetota</taxon>
        <taxon>Planctomycetia</taxon>
        <taxon>Planctomycetales</taxon>
        <taxon>Planctomycetaceae</taxon>
        <taxon>Gimesia</taxon>
    </lineage>
</organism>
<dbReference type="EMBL" id="DQAY01000201">
    <property type="protein sequence ID" value="HCO27530.1"/>
    <property type="molecule type" value="Genomic_DNA"/>
</dbReference>
<dbReference type="SUPFAM" id="SSF52972">
    <property type="entry name" value="ITPase-like"/>
    <property type="match status" value="1"/>
</dbReference>
<reference evidence="6 7" key="1">
    <citation type="journal article" date="2018" name="Nat. Biotechnol.">
        <title>A standardized bacterial taxonomy based on genome phylogeny substantially revises the tree of life.</title>
        <authorList>
            <person name="Parks D.H."/>
            <person name="Chuvochina M."/>
            <person name="Waite D.W."/>
            <person name="Rinke C."/>
            <person name="Skarshewski A."/>
            <person name="Chaumeil P.A."/>
            <person name="Hugenholtz P."/>
        </authorList>
    </citation>
    <scope>NUCLEOTIDE SEQUENCE [LARGE SCALE GENOMIC DNA]</scope>
    <source>
        <strain evidence="6">UBA9375</strain>
    </source>
</reference>